<dbReference type="GO" id="GO:0008168">
    <property type="term" value="F:methyltransferase activity"/>
    <property type="evidence" value="ECO:0007669"/>
    <property type="project" value="UniProtKB-KW"/>
</dbReference>
<accession>A0A1Z5JMJ4</accession>
<dbReference type="AlphaFoldDB" id="A0A1Z5JMJ4"/>
<dbReference type="InterPro" id="IPR000241">
    <property type="entry name" value="RlmKL-like_Mtase"/>
</dbReference>
<dbReference type="GO" id="GO:0032259">
    <property type="term" value="P:methylation"/>
    <property type="evidence" value="ECO:0007669"/>
    <property type="project" value="UniProtKB-KW"/>
</dbReference>
<dbReference type="CDD" id="cd02440">
    <property type="entry name" value="AdoMet_MTases"/>
    <property type="match status" value="1"/>
</dbReference>
<dbReference type="PANTHER" id="PTHR13370">
    <property type="entry name" value="RNA METHYLASE-RELATED"/>
    <property type="match status" value="1"/>
</dbReference>
<gene>
    <name evidence="4" type="ORF">FisN_12Lh296</name>
</gene>
<dbReference type="InterPro" id="IPR029063">
    <property type="entry name" value="SAM-dependent_MTases_sf"/>
</dbReference>
<dbReference type="Proteomes" id="UP000198406">
    <property type="component" value="Unassembled WGS sequence"/>
</dbReference>
<evidence type="ECO:0000313" key="4">
    <source>
        <dbReference type="EMBL" id="GAX15008.1"/>
    </source>
</evidence>
<dbReference type="PROSITE" id="PS00092">
    <property type="entry name" value="N6_MTASE"/>
    <property type="match status" value="1"/>
</dbReference>
<dbReference type="Gene3D" id="3.40.50.150">
    <property type="entry name" value="Vaccinia Virus protein VP39"/>
    <property type="match status" value="1"/>
</dbReference>
<dbReference type="PANTHER" id="PTHR13370:SF3">
    <property type="entry name" value="TRNA (GUANINE(10)-N2)-METHYLTRANSFERASE HOMOLOG"/>
    <property type="match status" value="1"/>
</dbReference>
<sequence length="469" mass="51659">MMLLFHVDVISFHIQPSAITRSLSLGRKLRAFRKRPLQSQAENSPPPSPDLLIHWKGEGIEGYSMQFRHIEFEGALAAVMGASFDRTCLRFSDALSYNGSVEMPESKLLRFNQAMQYVTTGGQVDQESIVAAVKRSSLVHAVYEIISEADTYEGLAEHAVLNDAFADMRPGEANENSTWCVRVRHYGQRSDGEKEKRYGYRARSLTKEKEALRALTPLLKQFGGRVDLDDPDCKIYVFDGLTRGKALLARRMATGPSVSVIAPNTRICVTNTPLCPIAAFNMCNVAGIRHDSSILDPFAGSCATLLAAAMIEPSCQTVGIEIAHDGLVNRNDIRKDFTSRDLTEPVSLIHGDCTDAGTRRAAREAIGNKPFDLIITDPPYGIRESKLAVTPINELLRGMAHDREAGSPLLAQGGKLVCFLPCQEGEDFDSDVLPSKDLLGQAGLYVELVKEQPLNEKLSRWLVSFNSIC</sequence>
<dbReference type="EMBL" id="BDSP01000087">
    <property type="protein sequence ID" value="GAX15008.1"/>
    <property type="molecule type" value="Genomic_DNA"/>
</dbReference>
<dbReference type="InParanoid" id="A0A1Z5JMJ4"/>
<evidence type="ECO:0000313" key="5">
    <source>
        <dbReference type="Proteomes" id="UP000198406"/>
    </source>
</evidence>
<evidence type="ECO:0000256" key="1">
    <source>
        <dbReference type="ARBA" id="ARBA00022603"/>
    </source>
</evidence>
<keyword evidence="1" id="KW-0489">Methyltransferase</keyword>
<reference evidence="4 5" key="1">
    <citation type="journal article" date="2015" name="Plant Cell">
        <title>Oil accumulation by the oleaginous diatom Fistulifera solaris as revealed by the genome and transcriptome.</title>
        <authorList>
            <person name="Tanaka T."/>
            <person name="Maeda Y."/>
            <person name="Veluchamy A."/>
            <person name="Tanaka M."/>
            <person name="Abida H."/>
            <person name="Marechal E."/>
            <person name="Bowler C."/>
            <person name="Muto M."/>
            <person name="Sunaga Y."/>
            <person name="Tanaka M."/>
            <person name="Yoshino T."/>
            <person name="Taniguchi T."/>
            <person name="Fukuda Y."/>
            <person name="Nemoto M."/>
            <person name="Matsumoto M."/>
            <person name="Wong P.S."/>
            <person name="Aburatani S."/>
            <person name="Fujibuchi W."/>
        </authorList>
    </citation>
    <scope>NUCLEOTIDE SEQUENCE [LARGE SCALE GENOMIC DNA]</scope>
    <source>
        <strain evidence="4 5">JPCC DA0580</strain>
    </source>
</reference>
<dbReference type="SUPFAM" id="SSF53335">
    <property type="entry name" value="S-adenosyl-L-methionine-dependent methyltransferases"/>
    <property type="match status" value="1"/>
</dbReference>
<protein>
    <recommendedName>
        <fullName evidence="3">Ribosomal RNA large subunit methyltransferase K/L-like methyltransferase domain-containing protein</fullName>
    </recommendedName>
</protein>
<dbReference type="GO" id="GO:0005737">
    <property type="term" value="C:cytoplasm"/>
    <property type="evidence" value="ECO:0007669"/>
    <property type="project" value="TreeGrafter"/>
</dbReference>
<organism evidence="4 5">
    <name type="scientific">Fistulifera solaris</name>
    <name type="common">Oleaginous diatom</name>
    <dbReference type="NCBI Taxonomy" id="1519565"/>
    <lineage>
        <taxon>Eukaryota</taxon>
        <taxon>Sar</taxon>
        <taxon>Stramenopiles</taxon>
        <taxon>Ochrophyta</taxon>
        <taxon>Bacillariophyta</taxon>
        <taxon>Bacillariophyceae</taxon>
        <taxon>Bacillariophycidae</taxon>
        <taxon>Naviculales</taxon>
        <taxon>Naviculaceae</taxon>
        <taxon>Fistulifera</taxon>
    </lineage>
</organism>
<name>A0A1Z5JMJ4_FISSO</name>
<dbReference type="OrthoDB" id="296065at2759"/>
<dbReference type="GO" id="GO:0043527">
    <property type="term" value="C:tRNA methyltransferase complex"/>
    <property type="evidence" value="ECO:0007669"/>
    <property type="project" value="UniProtKB-ARBA"/>
</dbReference>
<dbReference type="Pfam" id="PF01170">
    <property type="entry name" value="UPF0020"/>
    <property type="match status" value="1"/>
</dbReference>
<dbReference type="GO" id="GO:0003676">
    <property type="term" value="F:nucleic acid binding"/>
    <property type="evidence" value="ECO:0007669"/>
    <property type="project" value="InterPro"/>
</dbReference>
<evidence type="ECO:0000259" key="3">
    <source>
        <dbReference type="Pfam" id="PF01170"/>
    </source>
</evidence>
<comment type="caution">
    <text evidence="4">The sequence shown here is derived from an EMBL/GenBank/DDBJ whole genome shotgun (WGS) entry which is preliminary data.</text>
</comment>
<dbReference type="InterPro" id="IPR002052">
    <property type="entry name" value="DNA_methylase_N6_adenine_CS"/>
</dbReference>
<evidence type="ECO:0000256" key="2">
    <source>
        <dbReference type="ARBA" id="ARBA00022679"/>
    </source>
</evidence>
<proteinExistence type="predicted"/>
<keyword evidence="5" id="KW-1185">Reference proteome</keyword>
<feature type="domain" description="Ribosomal RNA large subunit methyltransferase K/L-like methyltransferase" evidence="3">
    <location>
        <begin position="264"/>
        <end position="383"/>
    </location>
</feature>
<keyword evidence="2" id="KW-0808">Transferase</keyword>